<evidence type="ECO:0000313" key="2">
    <source>
        <dbReference type="Proteomes" id="UP001057402"/>
    </source>
</evidence>
<protein>
    <submittedName>
        <fullName evidence="1">Uncharacterized protein</fullName>
    </submittedName>
</protein>
<sequence length="727" mass="81468">MDPNSEGCYSSVSGISLDNQALPWIPDPTTVARAIFERDGCRGGAGGSAQSVPLELNQVSTTMHPRTSPPSDDFQEDCDFSDTVLRYISQILMEEDMEDKSCMLQESLDLQAAERPFYEAIGKKYPPSPRQVPCYGQEDGYGGLLDGDLTHQYDEYDIFSLEERFQVYGTFQSSRSSSTSLISSVDGLVESPSSTLLVPDLGGENQSIKQFIRGVEEASKFLPVGKELLANFELNGGCLDQKVRPDEAAAKLERRDEMPSVSRVRKNTHSEGLGEEERSSKQAAVFIDSPLRSDKFDIVLLTTPPGGPNHITLLQEALQDGASGNTLRNGLSNGSNAGKGRGRRQNGKKQVVDLRTLLVSCAQAVAVDDHVSMNKLLQKIRQHASPFGDANQRLAHCLANGLEARQAGTGSQIYKGLISKRTCAADVLKAYHLLLASCPFRKMSNFISNKTIMKMASNSMRIHIIDFGILYGFQWPTLIQRIAARPGGPPRVRITGVDFPQPGFRPAERVEETGRRLEAYAESFNVPFEYNAIAKKWETVKIEDLKIEEGEYLAVTCIYRSENLLDESISTDSSRKLVLDLIRKISPDIFIHGIVNGSYNAPFFVTRFREALFHFSAMFDILETIVPRENPERMLIEKEIFGREAMNVVACEGFERVERPETYKQWQVRNMRAGFTQVPFDREIVQQAIEKVRSSYHKDFLIDEDSRWLMQGWKGRIIYCLSCWKPA</sequence>
<gene>
    <name evidence="1" type="ORF">MLD38_029909</name>
</gene>
<accession>A0ACB9MJT0</accession>
<comment type="caution">
    <text evidence="1">The sequence shown here is derived from an EMBL/GenBank/DDBJ whole genome shotgun (WGS) entry which is preliminary data.</text>
</comment>
<keyword evidence="2" id="KW-1185">Reference proteome</keyword>
<name>A0ACB9MJT0_9MYRT</name>
<reference evidence="2" key="1">
    <citation type="journal article" date="2023" name="Front. Plant Sci.">
        <title>Chromosomal-level genome assembly of Melastoma candidum provides insights into trichome evolution.</title>
        <authorList>
            <person name="Zhong Y."/>
            <person name="Wu W."/>
            <person name="Sun C."/>
            <person name="Zou P."/>
            <person name="Liu Y."/>
            <person name="Dai S."/>
            <person name="Zhou R."/>
        </authorList>
    </citation>
    <scope>NUCLEOTIDE SEQUENCE [LARGE SCALE GENOMIC DNA]</scope>
</reference>
<proteinExistence type="predicted"/>
<organism evidence="1 2">
    <name type="scientific">Melastoma candidum</name>
    <dbReference type="NCBI Taxonomy" id="119954"/>
    <lineage>
        <taxon>Eukaryota</taxon>
        <taxon>Viridiplantae</taxon>
        <taxon>Streptophyta</taxon>
        <taxon>Embryophyta</taxon>
        <taxon>Tracheophyta</taxon>
        <taxon>Spermatophyta</taxon>
        <taxon>Magnoliopsida</taxon>
        <taxon>eudicotyledons</taxon>
        <taxon>Gunneridae</taxon>
        <taxon>Pentapetalae</taxon>
        <taxon>rosids</taxon>
        <taxon>malvids</taxon>
        <taxon>Myrtales</taxon>
        <taxon>Melastomataceae</taxon>
        <taxon>Melastomatoideae</taxon>
        <taxon>Melastomateae</taxon>
        <taxon>Melastoma</taxon>
    </lineage>
</organism>
<dbReference type="Proteomes" id="UP001057402">
    <property type="component" value="Chromosome 9"/>
</dbReference>
<evidence type="ECO:0000313" key="1">
    <source>
        <dbReference type="EMBL" id="KAI4324417.1"/>
    </source>
</evidence>
<dbReference type="EMBL" id="CM042888">
    <property type="protein sequence ID" value="KAI4324417.1"/>
    <property type="molecule type" value="Genomic_DNA"/>
</dbReference>